<dbReference type="Pfam" id="PF20029">
    <property type="entry name" value="DUF6436"/>
    <property type="match status" value="1"/>
</dbReference>
<sequence>MMKAPWHIKLLVIAWLPTSLFALWVFSTLESDEYLLRQQFVDFLDEQYVQELWQPIIRDRSISERLSIVYITEDDCSCNQVVQRHLMSLVKIDGAKLYRIQANDLPVPMPAIPTLVMVSEGELIYFGAFGFGQACINNGLVNWTEQQANQSLKQFWLNTSVNGCFCYPKEQ</sequence>
<evidence type="ECO:0000259" key="1">
    <source>
        <dbReference type="Pfam" id="PF20029"/>
    </source>
</evidence>
<dbReference type="KEGG" id="plei:Q9312_10490"/>
<reference evidence="2 3" key="1">
    <citation type="submission" date="2023-08" db="EMBL/GenBank/DDBJ databases">
        <title>Pleionea litopenaei sp. nov., isolated from stomach of juvenile Litopenaeus vannamei.</title>
        <authorList>
            <person name="Rho A.M."/>
            <person name="Hwang C.Y."/>
        </authorList>
    </citation>
    <scope>NUCLEOTIDE SEQUENCE [LARGE SCALE GENOMIC DNA]</scope>
    <source>
        <strain evidence="2 3">HL-JVS1</strain>
    </source>
</reference>
<keyword evidence="3" id="KW-1185">Reference proteome</keyword>
<dbReference type="Proteomes" id="UP001239782">
    <property type="component" value="Chromosome"/>
</dbReference>
<accession>A0AA51RQB1</accession>
<feature type="domain" description="DUF6436" evidence="1">
    <location>
        <begin position="54"/>
        <end position="166"/>
    </location>
</feature>
<dbReference type="AlphaFoldDB" id="A0AA51RQB1"/>
<dbReference type="InterPro" id="IPR045494">
    <property type="entry name" value="DUF6436"/>
</dbReference>
<evidence type="ECO:0000313" key="3">
    <source>
        <dbReference type="Proteomes" id="UP001239782"/>
    </source>
</evidence>
<name>A0AA51RQB1_9GAMM</name>
<dbReference type="RefSeq" id="WP_309200794.1">
    <property type="nucleotide sequence ID" value="NZ_CP133548.1"/>
</dbReference>
<dbReference type="EMBL" id="CP133548">
    <property type="protein sequence ID" value="WMS85641.1"/>
    <property type="molecule type" value="Genomic_DNA"/>
</dbReference>
<protein>
    <submittedName>
        <fullName evidence="2">DUF6436 domain-containing protein</fullName>
    </submittedName>
</protein>
<gene>
    <name evidence="2" type="ORF">Q9312_10490</name>
</gene>
<organism evidence="2 3">
    <name type="scientific">Pleionea litopenaei</name>
    <dbReference type="NCBI Taxonomy" id="3070815"/>
    <lineage>
        <taxon>Bacteria</taxon>
        <taxon>Pseudomonadati</taxon>
        <taxon>Pseudomonadota</taxon>
        <taxon>Gammaproteobacteria</taxon>
        <taxon>Oceanospirillales</taxon>
        <taxon>Pleioneaceae</taxon>
        <taxon>Pleionea</taxon>
    </lineage>
</organism>
<proteinExistence type="predicted"/>
<evidence type="ECO:0000313" key="2">
    <source>
        <dbReference type="EMBL" id="WMS85641.1"/>
    </source>
</evidence>